<dbReference type="Proteomes" id="UP000471216">
    <property type="component" value="Unassembled WGS sequence"/>
</dbReference>
<feature type="chain" id="PRO_5043136831" evidence="1">
    <location>
        <begin position="19"/>
        <end position="102"/>
    </location>
</feature>
<dbReference type="Proteomes" id="UP001210126">
    <property type="component" value="Unassembled WGS sequence"/>
</dbReference>
<evidence type="ECO:0000313" key="2">
    <source>
        <dbReference type="EMBL" id="CUQ36728.1"/>
    </source>
</evidence>
<organism evidence="2 7">
    <name type="scientific">Parabacteroides distasonis</name>
    <dbReference type="NCBI Taxonomy" id="823"/>
    <lineage>
        <taxon>Bacteria</taxon>
        <taxon>Pseudomonadati</taxon>
        <taxon>Bacteroidota</taxon>
        <taxon>Bacteroidia</taxon>
        <taxon>Bacteroidales</taxon>
        <taxon>Tannerellaceae</taxon>
        <taxon>Parabacteroides</taxon>
    </lineage>
</organism>
<dbReference type="EMBL" id="CZBM01000010">
    <property type="protein sequence ID" value="CUQ36728.1"/>
    <property type="molecule type" value="Genomic_DNA"/>
</dbReference>
<evidence type="ECO:0000313" key="4">
    <source>
        <dbReference type="EMBL" id="MDB9139249.1"/>
    </source>
</evidence>
<evidence type="ECO:0000313" key="3">
    <source>
        <dbReference type="EMBL" id="MDB9004028.1"/>
    </source>
</evidence>
<dbReference type="PROSITE" id="PS51257">
    <property type="entry name" value="PROKAR_LIPOPROTEIN"/>
    <property type="match status" value="1"/>
</dbReference>
<dbReference type="Proteomes" id="UP000450599">
    <property type="component" value="Unassembled WGS sequence"/>
</dbReference>
<reference evidence="8 9" key="2">
    <citation type="journal article" date="2019" name="Nat. Med.">
        <title>A library of human gut bacterial isolates paired with longitudinal multiomics data enables mechanistic microbiome research.</title>
        <authorList>
            <person name="Poyet M."/>
            <person name="Groussin M."/>
            <person name="Gibbons S.M."/>
            <person name="Avila-Pacheco J."/>
            <person name="Jiang X."/>
            <person name="Kearney S.M."/>
            <person name="Perrotta A.R."/>
            <person name="Berdy B."/>
            <person name="Zhao S."/>
            <person name="Lieberman T.D."/>
            <person name="Swanson P.K."/>
            <person name="Smith M."/>
            <person name="Roesemann S."/>
            <person name="Alexander J.E."/>
            <person name="Rich S.A."/>
            <person name="Livny J."/>
            <person name="Vlamakis H."/>
            <person name="Clish C."/>
            <person name="Bullock K."/>
            <person name="Deik A."/>
            <person name="Scott J."/>
            <person name="Pierce K.A."/>
            <person name="Xavier R.J."/>
            <person name="Alm E.J."/>
        </authorList>
    </citation>
    <scope>NUCLEOTIDE SEQUENCE [LARGE SCALE GENOMIC DNA]</scope>
    <source>
        <strain evidence="6 9">BIOML-A10</strain>
        <strain evidence="5 8">BIOML-A11</strain>
    </source>
</reference>
<dbReference type="Pfam" id="PF13146">
    <property type="entry name" value="TRL"/>
    <property type="match status" value="1"/>
</dbReference>
<dbReference type="AlphaFoldDB" id="A0A174VX15"/>
<reference evidence="2 7" key="1">
    <citation type="submission" date="2015-09" db="EMBL/GenBank/DDBJ databases">
        <authorList>
            <consortium name="Pathogen Informatics"/>
        </authorList>
    </citation>
    <scope>NUCLEOTIDE SEQUENCE [LARGE SCALE GENOMIC DNA]</scope>
    <source>
        <strain evidence="2 7">2789STDY5834948</strain>
    </source>
</reference>
<keyword evidence="1" id="KW-0732">Signal</keyword>
<dbReference type="EMBL" id="WKMX01000010">
    <property type="protein sequence ID" value="MRZ06728.1"/>
    <property type="molecule type" value="Genomic_DNA"/>
</dbReference>
<evidence type="ECO:0000256" key="1">
    <source>
        <dbReference type="SAM" id="SignalP"/>
    </source>
</evidence>
<dbReference type="EMBL" id="JAQMPJ010000001">
    <property type="protein sequence ID" value="MDB9004028.1"/>
    <property type="molecule type" value="Genomic_DNA"/>
</dbReference>
<feature type="signal peptide" evidence="1">
    <location>
        <begin position="1"/>
        <end position="18"/>
    </location>
</feature>
<evidence type="ECO:0000313" key="7">
    <source>
        <dbReference type="Proteomes" id="UP000095332"/>
    </source>
</evidence>
<dbReference type="EMBL" id="WKMW01000011">
    <property type="protein sequence ID" value="MRY85104.1"/>
    <property type="molecule type" value="Genomic_DNA"/>
</dbReference>
<dbReference type="InterPro" id="IPR025113">
    <property type="entry name" value="TRL-like"/>
</dbReference>
<protein>
    <submittedName>
        <fullName evidence="3">TRL-like family protein</fullName>
    </submittedName>
</protein>
<reference evidence="3" key="3">
    <citation type="submission" date="2023-01" db="EMBL/GenBank/DDBJ databases">
        <title>Human gut microbiome strain richness.</title>
        <authorList>
            <person name="Chen-Liaw A."/>
        </authorList>
    </citation>
    <scope>NUCLEOTIDE SEQUENCE</scope>
    <source>
        <strain evidence="4">D35st1_E5_D35t1_190705</strain>
        <strain evidence="3">RTP21484st1_E5_RTP21484_190118</strain>
    </source>
</reference>
<proteinExistence type="predicted"/>
<accession>A0A174VX15</accession>
<evidence type="ECO:0000313" key="8">
    <source>
        <dbReference type="Proteomes" id="UP000450599"/>
    </source>
</evidence>
<evidence type="ECO:0000313" key="6">
    <source>
        <dbReference type="EMBL" id="MRZ06728.1"/>
    </source>
</evidence>
<evidence type="ECO:0000313" key="5">
    <source>
        <dbReference type="EMBL" id="MRY85104.1"/>
    </source>
</evidence>
<gene>
    <name evidence="2" type="ORF">ERS852560_02419</name>
    <name evidence="6" type="ORF">GKD54_10930</name>
    <name evidence="5" type="ORF">GKD58_12705</name>
    <name evidence="3" type="ORF">PN599_03290</name>
    <name evidence="4" type="ORF">PN612_12110</name>
</gene>
<dbReference type="RefSeq" id="WP_057328672.1">
    <property type="nucleotide sequence ID" value="NZ_CAXSKO010000022.1"/>
</dbReference>
<dbReference type="EMBL" id="JAQMPX010000090">
    <property type="protein sequence ID" value="MDB9139249.1"/>
    <property type="molecule type" value="Genomic_DNA"/>
</dbReference>
<name>A0A174VX15_PARDI</name>
<evidence type="ECO:0000313" key="9">
    <source>
        <dbReference type="Proteomes" id="UP000471216"/>
    </source>
</evidence>
<dbReference type="Proteomes" id="UP001211522">
    <property type="component" value="Unassembled WGS sequence"/>
</dbReference>
<dbReference type="Proteomes" id="UP000095332">
    <property type="component" value="Unassembled WGS sequence"/>
</dbReference>
<sequence length="102" mass="10718">MKKAFLFISTAFLLSSCAAVKSPVTGYVYQETQSPVSVTSNPLGSKKGEATATSVLGWFAFGDASVQKAAKDGGITKISHIDQKSTSVLGLFAKYTITVYGD</sequence>